<proteinExistence type="predicted"/>
<dbReference type="Proteomes" id="UP000195386">
    <property type="component" value="Unassembled WGS sequence"/>
</dbReference>
<dbReference type="EMBL" id="NFII01000011">
    <property type="protein sequence ID" value="OUO00444.1"/>
    <property type="molecule type" value="Genomic_DNA"/>
</dbReference>
<organism evidence="1 2">
    <name type="scientific">Bacteroides clarus</name>
    <dbReference type="NCBI Taxonomy" id="626929"/>
    <lineage>
        <taxon>Bacteria</taxon>
        <taxon>Pseudomonadati</taxon>
        <taxon>Bacteroidota</taxon>
        <taxon>Bacteroidia</taxon>
        <taxon>Bacteroidales</taxon>
        <taxon>Bacteroidaceae</taxon>
        <taxon>Bacteroides</taxon>
    </lineage>
</organism>
<name>A0A1Y3YRF3_9BACE</name>
<evidence type="ECO:0000313" key="2">
    <source>
        <dbReference type="Proteomes" id="UP000195386"/>
    </source>
</evidence>
<reference evidence="2" key="1">
    <citation type="submission" date="2017-04" db="EMBL/GenBank/DDBJ databases">
        <title>Function of individual gut microbiota members based on whole genome sequencing of pure cultures obtained from chicken caecum.</title>
        <authorList>
            <person name="Medvecky M."/>
            <person name="Cejkova D."/>
            <person name="Polansky O."/>
            <person name="Karasova D."/>
            <person name="Kubasova T."/>
            <person name="Cizek A."/>
            <person name="Rychlik I."/>
        </authorList>
    </citation>
    <scope>NUCLEOTIDE SEQUENCE [LARGE SCALE GENOMIC DNA]</scope>
    <source>
        <strain evidence="2">An43</strain>
    </source>
</reference>
<dbReference type="AlphaFoldDB" id="A0A1Y3YRF3"/>
<evidence type="ECO:0000313" key="1">
    <source>
        <dbReference type="EMBL" id="OUO00444.1"/>
    </source>
</evidence>
<protein>
    <submittedName>
        <fullName evidence="1">Uncharacterized protein</fullName>
    </submittedName>
</protein>
<gene>
    <name evidence="1" type="ORF">B5F97_11945</name>
</gene>
<accession>A0A1Y3YRF3</accession>
<dbReference type="RefSeq" id="WP_087426405.1">
    <property type="nucleotide sequence ID" value="NZ_JANEZV010000008.1"/>
</dbReference>
<sequence length="105" mass="12046">MKRFSELGIEIDADRHIFPVPQVSITDILNCEIEILDFESGVKTQHGSDRYVVKIKHEGTECKFFTNSTPIKEALSKISKKDFPFITTIRVKKLGVGNSKMYYFT</sequence>
<comment type="caution">
    <text evidence="1">The sequence shown here is derived from an EMBL/GenBank/DDBJ whole genome shotgun (WGS) entry which is preliminary data.</text>
</comment>